<sequence length="39" mass="4464">MIDQLNDHMLPLQICPALTGSMADPIRLCFRCCQRTKVM</sequence>
<organism evidence="1">
    <name type="scientific">Arundo donax</name>
    <name type="common">Giant reed</name>
    <name type="synonym">Donax arundinaceus</name>
    <dbReference type="NCBI Taxonomy" id="35708"/>
    <lineage>
        <taxon>Eukaryota</taxon>
        <taxon>Viridiplantae</taxon>
        <taxon>Streptophyta</taxon>
        <taxon>Embryophyta</taxon>
        <taxon>Tracheophyta</taxon>
        <taxon>Spermatophyta</taxon>
        <taxon>Magnoliopsida</taxon>
        <taxon>Liliopsida</taxon>
        <taxon>Poales</taxon>
        <taxon>Poaceae</taxon>
        <taxon>PACMAD clade</taxon>
        <taxon>Arundinoideae</taxon>
        <taxon>Arundineae</taxon>
        <taxon>Arundo</taxon>
    </lineage>
</organism>
<protein>
    <submittedName>
        <fullName evidence="1">Uncharacterized protein</fullName>
    </submittedName>
</protein>
<proteinExistence type="predicted"/>
<reference evidence="1" key="1">
    <citation type="submission" date="2014-09" db="EMBL/GenBank/DDBJ databases">
        <authorList>
            <person name="Magalhaes I.L.F."/>
            <person name="Oliveira U."/>
            <person name="Santos F.R."/>
            <person name="Vidigal T.H.D.A."/>
            <person name="Brescovit A.D."/>
            <person name="Santos A.J."/>
        </authorList>
    </citation>
    <scope>NUCLEOTIDE SEQUENCE</scope>
    <source>
        <tissue evidence="1">Shoot tissue taken approximately 20 cm above the soil surface</tissue>
    </source>
</reference>
<evidence type="ECO:0000313" key="1">
    <source>
        <dbReference type="EMBL" id="JAE26077.1"/>
    </source>
</evidence>
<dbReference type="AlphaFoldDB" id="A0A0A9GNM3"/>
<name>A0A0A9GNM3_ARUDO</name>
<dbReference type="EMBL" id="GBRH01171819">
    <property type="protein sequence ID" value="JAE26077.1"/>
    <property type="molecule type" value="Transcribed_RNA"/>
</dbReference>
<accession>A0A0A9GNM3</accession>
<reference evidence="1" key="2">
    <citation type="journal article" date="2015" name="Data Brief">
        <title>Shoot transcriptome of the giant reed, Arundo donax.</title>
        <authorList>
            <person name="Barrero R.A."/>
            <person name="Guerrero F.D."/>
            <person name="Moolhuijzen P."/>
            <person name="Goolsby J.A."/>
            <person name="Tidwell J."/>
            <person name="Bellgard S.E."/>
            <person name="Bellgard M.I."/>
        </authorList>
    </citation>
    <scope>NUCLEOTIDE SEQUENCE</scope>
    <source>
        <tissue evidence="1">Shoot tissue taken approximately 20 cm above the soil surface</tissue>
    </source>
</reference>